<dbReference type="Proteomes" id="UP000499080">
    <property type="component" value="Unassembled WGS sequence"/>
</dbReference>
<keyword evidence="2" id="KW-1185">Reference proteome</keyword>
<protein>
    <submittedName>
        <fullName evidence="1">Uncharacterized protein</fullName>
    </submittedName>
</protein>
<evidence type="ECO:0000313" key="2">
    <source>
        <dbReference type="Proteomes" id="UP000499080"/>
    </source>
</evidence>
<dbReference type="AlphaFoldDB" id="A0A4Y2HBD1"/>
<evidence type="ECO:0000313" key="1">
    <source>
        <dbReference type="EMBL" id="GBM62602.1"/>
    </source>
</evidence>
<reference evidence="1 2" key="1">
    <citation type="journal article" date="2019" name="Sci. Rep.">
        <title>Orb-weaving spider Araneus ventricosus genome elucidates the spidroin gene catalogue.</title>
        <authorList>
            <person name="Kono N."/>
            <person name="Nakamura H."/>
            <person name="Ohtoshi R."/>
            <person name="Moran D.A.P."/>
            <person name="Shinohara A."/>
            <person name="Yoshida Y."/>
            <person name="Fujiwara M."/>
            <person name="Mori M."/>
            <person name="Tomita M."/>
            <person name="Arakawa K."/>
        </authorList>
    </citation>
    <scope>NUCLEOTIDE SEQUENCE [LARGE SCALE GENOMIC DNA]</scope>
</reference>
<comment type="caution">
    <text evidence="1">The sequence shown here is derived from an EMBL/GenBank/DDBJ whole genome shotgun (WGS) entry which is preliminary data.</text>
</comment>
<organism evidence="1 2">
    <name type="scientific">Araneus ventricosus</name>
    <name type="common">Orbweaver spider</name>
    <name type="synonym">Epeira ventricosa</name>
    <dbReference type="NCBI Taxonomy" id="182803"/>
    <lineage>
        <taxon>Eukaryota</taxon>
        <taxon>Metazoa</taxon>
        <taxon>Ecdysozoa</taxon>
        <taxon>Arthropoda</taxon>
        <taxon>Chelicerata</taxon>
        <taxon>Arachnida</taxon>
        <taxon>Araneae</taxon>
        <taxon>Araneomorphae</taxon>
        <taxon>Entelegynae</taxon>
        <taxon>Araneoidea</taxon>
        <taxon>Araneidae</taxon>
        <taxon>Araneus</taxon>
    </lineage>
</organism>
<dbReference type="EMBL" id="BGPR01001826">
    <property type="protein sequence ID" value="GBM62602.1"/>
    <property type="molecule type" value="Genomic_DNA"/>
</dbReference>
<sequence>MFPASTVPRKRVQFLSCQPPNPQDSCTGWSLKTLAEVIASQKRDHNAQESACERAQMGRLQGDGRHSFMSLYTPVVAKPEPSPRWLTTGNMEGWSLVTRVRLMIRWKEGGAPPHEQIAQSGGQACCCPVHTGEDAAAQPLEEFWWRVHAARQRRFATRSSGSPQASPYTLQRSFAPEEKFQWVEVGQREAKPQVRHVVIAGYGIRRCRTVLEKYA</sequence>
<gene>
    <name evidence="1" type="ORF">AVEN_243346_1</name>
</gene>
<proteinExistence type="predicted"/>
<name>A0A4Y2HBD1_ARAVE</name>
<accession>A0A4Y2HBD1</accession>